<name>A0AAV6X641_9LAMI</name>
<dbReference type="InterPro" id="IPR027417">
    <property type="entry name" value="P-loop_NTPase"/>
</dbReference>
<feature type="compositionally biased region" description="Basic residues" evidence="8">
    <location>
        <begin position="47"/>
        <end position="59"/>
    </location>
</feature>
<feature type="compositionally biased region" description="Polar residues" evidence="8">
    <location>
        <begin position="125"/>
        <end position="138"/>
    </location>
</feature>
<dbReference type="GO" id="GO:0003682">
    <property type="term" value="F:chromatin binding"/>
    <property type="evidence" value="ECO:0007669"/>
    <property type="project" value="TreeGrafter"/>
</dbReference>
<reference evidence="9" key="1">
    <citation type="submission" date="2019-10" db="EMBL/GenBank/DDBJ databases">
        <authorList>
            <person name="Zhang R."/>
            <person name="Pan Y."/>
            <person name="Wang J."/>
            <person name="Ma R."/>
            <person name="Yu S."/>
        </authorList>
    </citation>
    <scope>NUCLEOTIDE SEQUENCE</scope>
    <source>
        <strain evidence="9">LA-IB0</strain>
        <tissue evidence="9">Leaf</tissue>
    </source>
</reference>
<feature type="region of interest" description="Disordered" evidence="8">
    <location>
        <begin position="24"/>
        <end position="171"/>
    </location>
</feature>
<evidence type="ECO:0000256" key="7">
    <source>
        <dbReference type="ARBA" id="ARBA00023306"/>
    </source>
</evidence>
<dbReference type="GO" id="GO:0005524">
    <property type="term" value="F:ATP binding"/>
    <property type="evidence" value="ECO:0007669"/>
    <property type="project" value="UniProtKB-KW"/>
</dbReference>
<dbReference type="SUPFAM" id="SSF52540">
    <property type="entry name" value="P-loop containing nucleoside triphosphate hydrolases"/>
    <property type="match status" value="1"/>
</dbReference>
<gene>
    <name evidence="9" type="ORF">BUALT_Bualt08G0120700</name>
</gene>
<comment type="subcellular location">
    <subcellularLocation>
        <location evidence="1">Nucleus</location>
    </subcellularLocation>
</comment>
<evidence type="ECO:0000256" key="6">
    <source>
        <dbReference type="ARBA" id="ARBA00023242"/>
    </source>
</evidence>
<keyword evidence="4" id="KW-0227">DNA damage</keyword>
<dbReference type="GO" id="GO:0003689">
    <property type="term" value="F:DNA clamp loader activity"/>
    <property type="evidence" value="ECO:0007669"/>
    <property type="project" value="TreeGrafter"/>
</dbReference>
<keyword evidence="10" id="KW-1185">Reference proteome</keyword>
<proteinExistence type="inferred from homology"/>
<feature type="compositionally biased region" description="Acidic residues" evidence="8">
    <location>
        <begin position="33"/>
        <end position="43"/>
    </location>
</feature>
<dbReference type="GO" id="GO:0006281">
    <property type="term" value="P:DNA repair"/>
    <property type="evidence" value="ECO:0007669"/>
    <property type="project" value="InterPro"/>
</dbReference>
<feature type="compositionally biased region" description="Polar residues" evidence="8">
    <location>
        <begin position="78"/>
        <end position="96"/>
    </location>
</feature>
<dbReference type="InterPro" id="IPR004582">
    <property type="entry name" value="Checkpoint_prot_Rad17_Rad24"/>
</dbReference>
<evidence type="ECO:0000313" key="10">
    <source>
        <dbReference type="Proteomes" id="UP000826271"/>
    </source>
</evidence>
<keyword evidence="5" id="KW-0067">ATP-binding</keyword>
<dbReference type="GO" id="GO:0005634">
    <property type="term" value="C:nucleus"/>
    <property type="evidence" value="ECO:0007669"/>
    <property type="project" value="UniProtKB-SubCell"/>
</dbReference>
<dbReference type="Proteomes" id="UP000826271">
    <property type="component" value="Unassembled WGS sequence"/>
</dbReference>
<evidence type="ECO:0000313" key="9">
    <source>
        <dbReference type="EMBL" id="KAG8378276.1"/>
    </source>
</evidence>
<accession>A0AAV6X641</accession>
<evidence type="ECO:0000256" key="8">
    <source>
        <dbReference type="SAM" id="MobiDB-lite"/>
    </source>
</evidence>
<dbReference type="PANTHER" id="PTHR12172">
    <property type="entry name" value="CELL CYCLE CHECKPOINT PROTEIN RAD17"/>
    <property type="match status" value="1"/>
</dbReference>
<dbReference type="PANTHER" id="PTHR12172:SF1">
    <property type="entry name" value="P-LOOP CONTAINING NUCLEOSIDE TRIPHOSPHATE HYDROLASES SUPERFAMILY PROTEIN"/>
    <property type="match status" value="1"/>
</dbReference>
<comment type="similarity">
    <text evidence="2">Belongs to the rad17/RAD24 family.</text>
</comment>
<keyword evidence="6" id="KW-0539">Nucleus</keyword>
<dbReference type="EMBL" id="WHWC01000008">
    <property type="protein sequence ID" value="KAG8378276.1"/>
    <property type="molecule type" value="Genomic_DNA"/>
</dbReference>
<evidence type="ECO:0000256" key="2">
    <source>
        <dbReference type="ARBA" id="ARBA00006168"/>
    </source>
</evidence>
<organism evidence="9 10">
    <name type="scientific">Buddleja alternifolia</name>
    <dbReference type="NCBI Taxonomy" id="168488"/>
    <lineage>
        <taxon>Eukaryota</taxon>
        <taxon>Viridiplantae</taxon>
        <taxon>Streptophyta</taxon>
        <taxon>Embryophyta</taxon>
        <taxon>Tracheophyta</taxon>
        <taxon>Spermatophyta</taxon>
        <taxon>Magnoliopsida</taxon>
        <taxon>eudicotyledons</taxon>
        <taxon>Gunneridae</taxon>
        <taxon>Pentapetalae</taxon>
        <taxon>asterids</taxon>
        <taxon>lamiids</taxon>
        <taxon>Lamiales</taxon>
        <taxon>Scrophulariaceae</taxon>
        <taxon>Buddlejeae</taxon>
        <taxon>Buddleja</taxon>
    </lineage>
</organism>
<feature type="compositionally biased region" description="Basic residues" evidence="8">
    <location>
        <begin position="152"/>
        <end position="166"/>
    </location>
</feature>
<keyword evidence="7" id="KW-0131">Cell cycle</keyword>
<sequence length="1321" mass="148270">MEGSRVRRRLVQSTLFPQIKEGESCVGGRAEAAEEEEDKEEECCGSGKKRRDSKRKANSKPKTAPRGLSKKVTENTEETSSVQVNGSDSPVISKSSFFVKASERRPQKGQQNELVFVDSPEENVQICSPPSSVANGKSTPRKLKRQDSSTPTKKRRNSTPNKKMKSGSRESCCGQIPFDLAVDEQPLQTIPDLRLEAKMTAEENSRIFAGKQIHPFFKSWKGGKTTQELTDSESKWCSSERKERGITFNPIHVFENVEDDCSTTHWGHWIFCERSAFGDLDCGYSPVYEGFVDSLNFDNFLNVSHFTRTSLYQNSHQCSVPRKEDSMRLHDQLKCSHPMSSLSLDDERVRCSEQQKGSYMLSKLTEDILAASVELVLPDHDLEENDIVAGSSCIRNLDSECQDKLLQERIMSHYHTCHNQPENCLWTDKYQPQNAEQICGNGESVTFLSEWLHLWHKRGSLASRSCINEDKSIVRDVDDDYQQSDSDSDTIDGEESLKNVLLVTGPVGSGKSAAIYACARDQGFQVIEINASDWRNGALVKQRFGEAVESHWLQRKGENATSSDNKSLSKIFKAVNAVTQFPDNEVIELVHLSDEEDSQDAGARTNISVSERNKAANDQNEIKTLILFEDVDATLYEDHGFITTIQQLAETAKRPMILTSNSDNPVLPKNLDRSELSFSVPSVEELLGLVYMITDAEKAKIHPCLVERFVDYCRRDIRKTIMLLQFWCQGQTLGRGNEPHTTYWPVPFDLDAGHLTLPKVIRWDYPSQLSELVEEEVVKSLILMEETHDLIYTDVSEDINNCSTENIHKQDNEPDPIEVKKEAMLSLHRSLHDEVDCARFEANSELFDFSCSPVAFTREKSRRKINTVLSSDSEDELPGGSISPVSAGVLNMNAEVHDMKDVQSSHCLSTEIQPICHSEVNELEENRRHLPERVDYSPLDDTCISHDISFVPESSFVPETDIFDGTELYSTTVSYGYFDNANGNIIIKDQDSTPIPGPAVGAHFSNSLPILQNNQEMLGNNSDTSTACVYQEEVGDSISKSEADIPRGYHLLDECSRVDFMRRFNSFDSPEADWVTDFVQNTWKKLHDQSKDFTKYVTAEERTARHVLTYAHATTNLISEADLLLKDCQSLVSDSLDSSMIASEETHSYSFYDNQLEMSSILAQHGMCFYAKEIASLGSTVGSTSKLDLASEMLSCSASSVALGKLASQDQKMSDRSETETTKSSNLLTSKSDSCLSNILKTVVPSKSYLAAKGGAFHEYISTLSQISRFEASRLSQCIDNRRQRRARVARHYLSSGSLAMSSEEISLLGQYNRYKRNLSS</sequence>
<evidence type="ECO:0000256" key="1">
    <source>
        <dbReference type="ARBA" id="ARBA00004123"/>
    </source>
</evidence>
<dbReference type="GO" id="GO:0000077">
    <property type="term" value="P:DNA damage checkpoint signaling"/>
    <property type="evidence" value="ECO:0007669"/>
    <property type="project" value="TreeGrafter"/>
</dbReference>
<keyword evidence="3" id="KW-0547">Nucleotide-binding</keyword>
<protein>
    <recommendedName>
        <fullName evidence="11">AAA+ ATPase domain-containing protein</fullName>
    </recommendedName>
</protein>
<evidence type="ECO:0000256" key="3">
    <source>
        <dbReference type="ARBA" id="ARBA00022741"/>
    </source>
</evidence>
<dbReference type="GO" id="GO:0033314">
    <property type="term" value="P:mitotic DNA replication checkpoint signaling"/>
    <property type="evidence" value="ECO:0007669"/>
    <property type="project" value="TreeGrafter"/>
</dbReference>
<dbReference type="Gene3D" id="3.40.50.300">
    <property type="entry name" value="P-loop containing nucleotide triphosphate hydrolases"/>
    <property type="match status" value="1"/>
</dbReference>
<evidence type="ECO:0008006" key="11">
    <source>
        <dbReference type="Google" id="ProtNLM"/>
    </source>
</evidence>
<evidence type="ECO:0000256" key="4">
    <source>
        <dbReference type="ARBA" id="ARBA00022763"/>
    </source>
</evidence>
<evidence type="ECO:0000256" key="5">
    <source>
        <dbReference type="ARBA" id="ARBA00022840"/>
    </source>
</evidence>
<comment type="caution">
    <text evidence="9">The sequence shown here is derived from an EMBL/GenBank/DDBJ whole genome shotgun (WGS) entry which is preliminary data.</text>
</comment>